<sequence>MIVIQEELHALLESEECRF</sequence>
<evidence type="ECO:0000313" key="1">
    <source>
        <dbReference type="EMBL" id="JAD22797.1"/>
    </source>
</evidence>
<name>A0A0A8YJP0_ARUDO</name>
<reference evidence="1" key="1">
    <citation type="submission" date="2014-09" db="EMBL/GenBank/DDBJ databases">
        <authorList>
            <person name="Magalhaes I.L.F."/>
            <person name="Oliveira U."/>
            <person name="Santos F.R."/>
            <person name="Vidigal T.H.D.A."/>
            <person name="Brescovit A.D."/>
            <person name="Santos A.J."/>
        </authorList>
    </citation>
    <scope>NUCLEOTIDE SEQUENCE</scope>
    <source>
        <tissue evidence="1">Shoot tissue taken approximately 20 cm above the soil surface</tissue>
    </source>
</reference>
<reference evidence="1" key="2">
    <citation type="journal article" date="2015" name="Data Brief">
        <title>Shoot transcriptome of the giant reed, Arundo donax.</title>
        <authorList>
            <person name="Barrero R.A."/>
            <person name="Guerrero F.D."/>
            <person name="Moolhuijzen P."/>
            <person name="Goolsby J.A."/>
            <person name="Tidwell J."/>
            <person name="Bellgard S.E."/>
            <person name="Bellgard M.I."/>
        </authorList>
    </citation>
    <scope>NUCLEOTIDE SEQUENCE</scope>
    <source>
        <tissue evidence="1">Shoot tissue taken approximately 20 cm above the soil surface</tissue>
    </source>
</reference>
<proteinExistence type="predicted"/>
<protein>
    <submittedName>
        <fullName evidence="1">Uncharacterized protein</fullName>
    </submittedName>
</protein>
<dbReference type="EMBL" id="GBRH01275098">
    <property type="protein sequence ID" value="JAD22797.1"/>
    <property type="molecule type" value="Transcribed_RNA"/>
</dbReference>
<accession>A0A0A8YJP0</accession>
<dbReference type="AlphaFoldDB" id="A0A0A8YJP0"/>
<organism evidence="1">
    <name type="scientific">Arundo donax</name>
    <name type="common">Giant reed</name>
    <name type="synonym">Donax arundinaceus</name>
    <dbReference type="NCBI Taxonomy" id="35708"/>
    <lineage>
        <taxon>Eukaryota</taxon>
        <taxon>Viridiplantae</taxon>
        <taxon>Streptophyta</taxon>
        <taxon>Embryophyta</taxon>
        <taxon>Tracheophyta</taxon>
        <taxon>Spermatophyta</taxon>
        <taxon>Magnoliopsida</taxon>
        <taxon>Liliopsida</taxon>
        <taxon>Poales</taxon>
        <taxon>Poaceae</taxon>
        <taxon>PACMAD clade</taxon>
        <taxon>Arundinoideae</taxon>
        <taxon>Arundineae</taxon>
        <taxon>Arundo</taxon>
    </lineage>
</organism>